<dbReference type="OrthoDB" id="5869110at2759"/>
<sequence>MPLPAPEQARERLEESLRESGSMDSKSCPSFPELYENLARAGYDHRIFARFIIDLIDLIRSHEEVNIAVAVIFDAVTRCRLKVVVEHGCTVIDELLSHEHSGKHFFYLVECSYCWAMNQLTDKSSQCRTLSISRILWSACEKSRDLMEIFFESCRSTLNDSALDSKVHQRVLKTLKLFASKADCGKFQTI</sequence>
<dbReference type="EMBL" id="UYYB01026280">
    <property type="protein sequence ID" value="VDM72614.1"/>
    <property type="molecule type" value="Genomic_DNA"/>
</dbReference>
<feature type="compositionally biased region" description="Basic and acidic residues" evidence="1">
    <location>
        <begin position="8"/>
        <end position="18"/>
    </location>
</feature>
<name>A0A3P7J420_STRVU</name>
<evidence type="ECO:0000256" key="1">
    <source>
        <dbReference type="SAM" id="MobiDB-lite"/>
    </source>
</evidence>
<dbReference type="Proteomes" id="UP000270094">
    <property type="component" value="Unassembled WGS sequence"/>
</dbReference>
<dbReference type="AlphaFoldDB" id="A0A3P7J420"/>
<organism evidence="2 3">
    <name type="scientific">Strongylus vulgaris</name>
    <name type="common">Blood worm</name>
    <dbReference type="NCBI Taxonomy" id="40348"/>
    <lineage>
        <taxon>Eukaryota</taxon>
        <taxon>Metazoa</taxon>
        <taxon>Ecdysozoa</taxon>
        <taxon>Nematoda</taxon>
        <taxon>Chromadorea</taxon>
        <taxon>Rhabditida</taxon>
        <taxon>Rhabditina</taxon>
        <taxon>Rhabditomorpha</taxon>
        <taxon>Strongyloidea</taxon>
        <taxon>Strongylidae</taxon>
        <taxon>Strongylus</taxon>
    </lineage>
</organism>
<evidence type="ECO:0000313" key="3">
    <source>
        <dbReference type="Proteomes" id="UP000270094"/>
    </source>
</evidence>
<feature type="region of interest" description="Disordered" evidence="1">
    <location>
        <begin position="1"/>
        <end position="27"/>
    </location>
</feature>
<reference evidence="2 3" key="1">
    <citation type="submission" date="2018-11" db="EMBL/GenBank/DDBJ databases">
        <authorList>
            <consortium name="Pathogen Informatics"/>
        </authorList>
    </citation>
    <scope>NUCLEOTIDE SEQUENCE [LARGE SCALE GENOMIC DNA]</scope>
</reference>
<proteinExistence type="predicted"/>
<gene>
    <name evidence="2" type="ORF">SVUK_LOCUS7612</name>
</gene>
<accession>A0A3P7J420</accession>
<evidence type="ECO:0000313" key="2">
    <source>
        <dbReference type="EMBL" id="VDM72614.1"/>
    </source>
</evidence>
<protein>
    <submittedName>
        <fullName evidence="2">Uncharacterized protein</fullName>
    </submittedName>
</protein>
<keyword evidence="3" id="KW-1185">Reference proteome</keyword>